<sequence>MTRCRFALFLFALSAPASVLAASSVLVWPIFQTIESHEKGSELWLENRGNTPVNLQLRVFSWDQKTSSDIYADQNDVVASPPFTTVAPGQRQLVRLMRVAPVANGQEKSYRVVIDEIPPAQPTVQTDKNSAGLRMRMRYVLPLFTYGQGITPLKSDGSVEAVRTTLRWSLSQQNSRQALCIDNTGNQHARLSTVYWANASGKSQISQANGLLGYVLAQKKNCFPTAGKSAVPSGMHLFAKLTDNGQAVEIPANR</sequence>
<dbReference type="InterPro" id="IPR016147">
    <property type="entry name" value="Pili_assmbl_chaperone_N"/>
</dbReference>
<feature type="chain" id="PRO_5016307342" evidence="1">
    <location>
        <begin position="22"/>
        <end position="254"/>
    </location>
</feature>
<dbReference type="InterPro" id="IPR008962">
    <property type="entry name" value="PapD-like_sf"/>
</dbReference>
<dbReference type="GO" id="GO:0071555">
    <property type="term" value="P:cell wall organization"/>
    <property type="evidence" value="ECO:0007669"/>
    <property type="project" value="InterPro"/>
</dbReference>
<dbReference type="PANTHER" id="PTHR30251">
    <property type="entry name" value="PILUS ASSEMBLY CHAPERONE"/>
    <property type="match status" value="1"/>
</dbReference>
<dbReference type="PANTHER" id="PTHR30251:SF4">
    <property type="entry name" value="SLR1668 PROTEIN"/>
    <property type="match status" value="1"/>
</dbReference>
<evidence type="ECO:0000313" key="4">
    <source>
        <dbReference type="Proteomes" id="UP000247485"/>
    </source>
</evidence>
<dbReference type="InterPro" id="IPR013783">
    <property type="entry name" value="Ig-like_fold"/>
</dbReference>
<dbReference type="InterPro" id="IPR050643">
    <property type="entry name" value="Periplasmic_pilus_chap"/>
</dbReference>
<dbReference type="AlphaFoldDB" id="A0A318FR25"/>
<dbReference type="Gene3D" id="2.60.40.10">
    <property type="entry name" value="Immunoglobulins"/>
    <property type="match status" value="1"/>
</dbReference>
<evidence type="ECO:0000259" key="2">
    <source>
        <dbReference type="Pfam" id="PF00345"/>
    </source>
</evidence>
<organism evidence="3 4">
    <name type="scientific">Klebsiella oxytoca</name>
    <dbReference type="NCBI Taxonomy" id="571"/>
    <lineage>
        <taxon>Bacteria</taxon>
        <taxon>Pseudomonadati</taxon>
        <taxon>Pseudomonadota</taxon>
        <taxon>Gammaproteobacteria</taxon>
        <taxon>Enterobacterales</taxon>
        <taxon>Enterobacteriaceae</taxon>
        <taxon>Klebsiella/Raoultella group</taxon>
        <taxon>Klebsiella</taxon>
    </lineage>
</organism>
<feature type="signal peptide" evidence="1">
    <location>
        <begin position="1"/>
        <end position="21"/>
    </location>
</feature>
<reference evidence="3 4" key="1">
    <citation type="submission" date="2018-05" db="EMBL/GenBank/DDBJ databases">
        <title>Freshwater and sediment microbial communities from various areas in North America, analyzing microbe dynamics in response to fracking.</title>
        <authorList>
            <person name="Lamendella R."/>
        </authorList>
    </citation>
    <scope>NUCLEOTIDE SEQUENCE [LARGE SCALE GENOMIC DNA]</scope>
    <source>
        <strain evidence="3 4">67</strain>
    </source>
</reference>
<evidence type="ECO:0000256" key="1">
    <source>
        <dbReference type="SAM" id="SignalP"/>
    </source>
</evidence>
<evidence type="ECO:0000313" key="3">
    <source>
        <dbReference type="EMBL" id="PXW44868.1"/>
    </source>
</evidence>
<feature type="domain" description="Pili assembly chaperone N-terminal" evidence="2">
    <location>
        <begin position="35"/>
        <end position="145"/>
    </location>
</feature>
<comment type="caution">
    <text evidence="3">The sequence shown here is derived from an EMBL/GenBank/DDBJ whole genome shotgun (WGS) entry which is preliminary data.</text>
</comment>
<protein>
    <submittedName>
        <fullName evidence="3">Fimbrial chaperone protein</fullName>
    </submittedName>
</protein>
<proteinExistence type="predicted"/>
<dbReference type="RefSeq" id="WP_110274289.1">
    <property type="nucleotide sequence ID" value="NZ_QJJG01000008.1"/>
</dbReference>
<dbReference type="Pfam" id="PF00345">
    <property type="entry name" value="PapD_N"/>
    <property type="match status" value="1"/>
</dbReference>
<dbReference type="SUPFAM" id="SSF49354">
    <property type="entry name" value="PapD-like"/>
    <property type="match status" value="1"/>
</dbReference>
<gene>
    <name evidence="3" type="ORF">DET57_108130</name>
</gene>
<dbReference type="EMBL" id="QJJG01000008">
    <property type="protein sequence ID" value="PXW44868.1"/>
    <property type="molecule type" value="Genomic_DNA"/>
</dbReference>
<dbReference type="Proteomes" id="UP000247485">
    <property type="component" value="Unassembled WGS sequence"/>
</dbReference>
<accession>A0A318FR25</accession>
<keyword evidence="1" id="KW-0732">Signal</keyword>
<name>A0A318FR25_KLEOX</name>
<dbReference type="GO" id="GO:0030288">
    <property type="term" value="C:outer membrane-bounded periplasmic space"/>
    <property type="evidence" value="ECO:0007669"/>
    <property type="project" value="InterPro"/>
</dbReference>